<sequence>MEVGSSLEVDVNGEEIFIVDKVRTLYFPSPTFHVYKGLSLSLSLSMVVVVSAMDCGNLQCLVLCTELLSVLGKILSSFSARLGKLFGNLASSSRKLKVIFDNFPGGSHVFELMARFCYSNGTIEITPSNVVLLNCAAHYMEIGSNGPEKPKLVDQTEKFLEGINYWTWSELLRALKQCQNLLPATISSFLLEKVLDCLVGRLTLPTLASPFTCSSNNSQFSCDTSSTCSTRNNWSQTTWWFEDLLVLNANSFDKVIRMMISQKLDHATIFRFIVFRLRSIYRSVRLAEECKITEVSINLLSLLDRSSLSCKGLFDILLAARLKALNKFYKLKLEHLIGSMLDQSTLDHLLVPSPHRNHHVYDVNLVLRLAKAFLLEGSKISRNQLGKVGSLMDSYLIEVAPDFLLKPAKFAALVMVLPDSARESSDRLYQAIDIYLQVHVQLSEEEKVRLWSVVNRDKLSAEALEHLARHSNFPSRKTLQSLITQQSKINISIHNHFSYHKDSSQSTFHMDAKEEQEDVEQILIYARRRRHSEKIDNLETESQGMQKRVAEWEKVCAMVRSEKRIVTKPSLHGPGKARSLPKLCS</sequence>
<dbReference type="GO" id="GO:0016567">
    <property type="term" value="P:protein ubiquitination"/>
    <property type="evidence" value="ECO:0007669"/>
    <property type="project" value="UniProtKB-UniPathway"/>
</dbReference>
<keyword evidence="7" id="KW-1185">Reference proteome</keyword>
<dbReference type="InterPro" id="IPR011333">
    <property type="entry name" value="SKP1/BTB/POZ_sf"/>
</dbReference>
<comment type="caution">
    <text evidence="6">The sequence shown here is derived from an EMBL/GenBank/DDBJ whole genome shotgun (WGS) entry which is preliminary data.</text>
</comment>
<evidence type="ECO:0000256" key="1">
    <source>
        <dbReference type="ARBA" id="ARBA00004906"/>
    </source>
</evidence>
<dbReference type="AlphaFoldDB" id="A0A5N5KUV5"/>
<gene>
    <name evidence="6" type="ORF">DKX38_016987</name>
</gene>
<dbReference type="Proteomes" id="UP000326939">
    <property type="component" value="Chromosome 11"/>
</dbReference>
<evidence type="ECO:0000313" key="6">
    <source>
        <dbReference type="EMBL" id="KAB5533901.1"/>
    </source>
</evidence>
<accession>A0A5N5KUV5</accession>
<comment type="pathway">
    <text evidence="1">Protein modification; protein ubiquitination.</text>
</comment>
<keyword evidence="2" id="KW-0833">Ubl conjugation pathway</keyword>
<dbReference type="SUPFAM" id="SSF54695">
    <property type="entry name" value="POZ domain"/>
    <property type="match status" value="1"/>
</dbReference>
<dbReference type="Pfam" id="PF03000">
    <property type="entry name" value="NPH3"/>
    <property type="match status" value="1"/>
</dbReference>
<dbReference type="UniPathway" id="UPA00143"/>
<comment type="similarity">
    <text evidence="3">Belongs to the NPH3 family.</text>
</comment>
<name>A0A5N5KUV5_9ROSI</name>
<dbReference type="PROSITE" id="PS51649">
    <property type="entry name" value="NPH3"/>
    <property type="match status" value="1"/>
</dbReference>
<evidence type="ECO:0000256" key="4">
    <source>
        <dbReference type="SAM" id="Coils"/>
    </source>
</evidence>
<evidence type="ECO:0000256" key="3">
    <source>
        <dbReference type="PROSITE-ProRule" id="PRU00982"/>
    </source>
</evidence>
<proteinExistence type="inferred from homology"/>
<dbReference type="EMBL" id="VDCV01000011">
    <property type="protein sequence ID" value="KAB5533901.1"/>
    <property type="molecule type" value="Genomic_DNA"/>
</dbReference>
<feature type="coiled-coil region" evidence="4">
    <location>
        <begin position="528"/>
        <end position="555"/>
    </location>
</feature>
<dbReference type="InterPro" id="IPR027356">
    <property type="entry name" value="NPH3_dom"/>
</dbReference>
<keyword evidence="4" id="KW-0175">Coiled coil</keyword>
<evidence type="ECO:0000313" key="7">
    <source>
        <dbReference type="Proteomes" id="UP000326939"/>
    </source>
</evidence>
<reference evidence="7" key="1">
    <citation type="journal article" date="2019" name="Gigascience">
        <title>De novo genome assembly of the endangered Acer yangbiense, a plant species with extremely small populations endemic to Yunnan Province, China.</title>
        <authorList>
            <person name="Yang J."/>
            <person name="Wariss H.M."/>
            <person name="Tao L."/>
            <person name="Zhang R."/>
            <person name="Yun Q."/>
            <person name="Hollingsworth P."/>
            <person name="Dao Z."/>
            <person name="Luo G."/>
            <person name="Guo H."/>
            <person name="Ma Y."/>
            <person name="Sun W."/>
        </authorList>
    </citation>
    <scope>NUCLEOTIDE SEQUENCE [LARGE SCALE GENOMIC DNA]</scope>
    <source>
        <strain evidence="7">cv. br00</strain>
    </source>
</reference>
<evidence type="ECO:0000259" key="5">
    <source>
        <dbReference type="PROSITE" id="PS51649"/>
    </source>
</evidence>
<feature type="domain" description="NPH3" evidence="5">
    <location>
        <begin position="238"/>
        <end position="488"/>
    </location>
</feature>
<dbReference type="InterPro" id="IPR043454">
    <property type="entry name" value="NPH3/RPT2-like"/>
</dbReference>
<evidence type="ECO:0000256" key="2">
    <source>
        <dbReference type="ARBA" id="ARBA00022786"/>
    </source>
</evidence>
<protein>
    <recommendedName>
        <fullName evidence="5">NPH3 domain-containing protein</fullName>
    </recommendedName>
</protein>
<organism evidence="6 7">
    <name type="scientific">Salix brachista</name>
    <dbReference type="NCBI Taxonomy" id="2182728"/>
    <lineage>
        <taxon>Eukaryota</taxon>
        <taxon>Viridiplantae</taxon>
        <taxon>Streptophyta</taxon>
        <taxon>Embryophyta</taxon>
        <taxon>Tracheophyta</taxon>
        <taxon>Spermatophyta</taxon>
        <taxon>Magnoliopsida</taxon>
        <taxon>eudicotyledons</taxon>
        <taxon>Gunneridae</taxon>
        <taxon>Pentapetalae</taxon>
        <taxon>rosids</taxon>
        <taxon>fabids</taxon>
        <taxon>Malpighiales</taxon>
        <taxon>Salicaceae</taxon>
        <taxon>Saliceae</taxon>
        <taxon>Salix</taxon>
    </lineage>
</organism>
<dbReference type="PANTHER" id="PTHR32370">
    <property type="entry name" value="OS12G0117600 PROTEIN"/>
    <property type="match status" value="1"/>
</dbReference>